<name>A0AA88YH47_PINIB</name>
<dbReference type="EMBL" id="VSWD01000004">
    <property type="protein sequence ID" value="KAK3104765.1"/>
    <property type="molecule type" value="Genomic_DNA"/>
</dbReference>
<keyword evidence="1" id="KW-0812">Transmembrane</keyword>
<accession>A0AA88YH47</accession>
<gene>
    <name evidence="3" type="ORF">FSP39_009632</name>
    <name evidence="2" type="ORF">FSP39_014769</name>
</gene>
<organism evidence="3 4">
    <name type="scientific">Pinctada imbricata</name>
    <name type="common">Atlantic pearl-oyster</name>
    <name type="synonym">Pinctada martensii</name>
    <dbReference type="NCBI Taxonomy" id="66713"/>
    <lineage>
        <taxon>Eukaryota</taxon>
        <taxon>Metazoa</taxon>
        <taxon>Spiralia</taxon>
        <taxon>Lophotrochozoa</taxon>
        <taxon>Mollusca</taxon>
        <taxon>Bivalvia</taxon>
        <taxon>Autobranchia</taxon>
        <taxon>Pteriomorphia</taxon>
        <taxon>Pterioida</taxon>
        <taxon>Pterioidea</taxon>
        <taxon>Pteriidae</taxon>
        <taxon>Pinctada</taxon>
    </lineage>
</organism>
<sequence>MIDFSRFFEPSKIDLRSNAPDLIKLEIHSGDVKCVDLLVNPSVAIYINGQRSCTLKTTVSPLTGVEVSSSGMHSTPSDEANDRTTVKLHVEGAKHSLPIISVTWEDMVLIKVFLILIFAAMVAYIWKLCKPKRKYNRRKPKVDSGCQTDDPTRMAHGCQMVIPARSVRTRANTRRT</sequence>
<reference evidence="3" key="1">
    <citation type="submission" date="2019-08" db="EMBL/GenBank/DDBJ databases">
        <title>The improved chromosome-level genome for the pearl oyster Pinctada fucata martensii using PacBio sequencing and Hi-C.</title>
        <authorList>
            <person name="Zheng Z."/>
        </authorList>
    </citation>
    <scope>NUCLEOTIDE SEQUENCE</scope>
    <source>
        <strain evidence="3">ZZ-2019</strain>
        <tissue evidence="3">Adductor muscle</tissue>
    </source>
</reference>
<comment type="caution">
    <text evidence="3">The sequence shown here is derived from an EMBL/GenBank/DDBJ whole genome shotgun (WGS) entry which is preliminary data.</text>
</comment>
<keyword evidence="1" id="KW-1133">Transmembrane helix</keyword>
<keyword evidence="1" id="KW-0472">Membrane</keyword>
<keyword evidence="4" id="KW-1185">Reference proteome</keyword>
<evidence type="ECO:0000256" key="1">
    <source>
        <dbReference type="SAM" id="Phobius"/>
    </source>
</evidence>
<evidence type="ECO:0000313" key="2">
    <source>
        <dbReference type="EMBL" id="KAK3086178.1"/>
    </source>
</evidence>
<protein>
    <submittedName>
        <fullName evidence="3">Uncharacterized protein</fullName>
    </submittedName>
</protein>
<evidence type="ECO:0000313" key="4">
    <source>
        <dbReference type="Proteomes" id="UP001186944"/>
    </source>
</evidence>
<proteinExistence type="predicted"/>
<feature type="transmembrane region" description="Helical" evidence="1">
    <location>
        <begin position="108"/>
        <end position="129"/>
    </location>
</feature>
<evidence type="ECO:0000313" key="3">
    <source>
        <dbReference type="EMBL" id="KAK3104765.1"/>
    </source>
</evidence>
<dbReference type="AlphaFoldDB" id="A0AA88YH47"/>
<dbReference type="EMBL" id="VSWD01000012">
    <property type="protein sequence ID" value="KAK3086178.1"/>
    <property type="molecule type" value="Genomic_DNA"/>
</dbReference>
<dbReference type="Proteomes" id="UP001186944">
    <property type="component" value="Unassembled WGS sequence"/>
</dbReference>